<evidence type="ECO:0000256" key="2">
    <source>
        <dbReference type="ARBA" id="ARBA00022475"/>
    </source>
</evidence>
<name>A0A0M4L507_9GAMM</name>
<dbReference type="EMBL" id="CP006911">
    <property type="protein sequence ID" value="ALE01676.1"/>
    <property type="molecule type" value="Genomic_DNA"/>
</dbReference>
<dbReference type="SUPFAM" id="SSF52540">
    <property type="entry name" value="P-loop containing nucleoside triphosphate hydrolases"/>
    <property type="match status" value="1"/>
</dbReference>
<dbReference type="Proteomes" id="UP000068905">
    <property type="component" value="Chromosome"/>
</dbReference>
<evidence type="ECO:0000256" key="6">
    <source>
        <dbReference type="ARBA" id="ARBA00023136"/>
    </source>
</evidence>
<evidence type="ECO:0000313" key="9">
    <source>
        <dbReference type="Proteomes" id="UP000068905"/>
    </source>
</evidence>
<evidence type="ECO:0000256" key="4">
    <source>
        <dbReference type="ARBA" id="ARBA00022840"/>
    </source>
</evidence>
<dbReference type="InterPro" id="IPR027417">
    <property type="entry name" value="P-loop_NTPase"/>
</dbReference>
<dbReference type="Pfam" id="PF00005">
    <property type="entry name" value="ABC_tran"/>
    <property type="match status" value="1"/>
</dbReference>
<dbReference type="PROSITE" id="PS50893">
    <property type="entry name" value="ABC_TRANSPORTER_2"/>
    <property type="match status" value="1"/>
</dbReference>
<keyword evidence="6" id="KW-0472">Membrane</keyword>
<evidence type="ECO:0000259" key="7">
    <source>
        <dbReference type="PROSITE" id="PS50893"/>
    </source>
</evidence>
<feature type="domain" description="ABC transporter" evidence="7">
    <location>
        <begin position="4"/>
        <end position="234"/>
    </location>
</feature>
<evidence type="ECO:0000313" key="8">
    <source>
        <dbReference type="EMBL" id="ALE01676.1"/>
    </source>
</evidence>
<dbReference type="PANTHER" id="PTHR43875:SF15">
    <property type="entry name" value="TREHALOSE IMPORT ATP-BINDING PROTEIN SUGC"/>
    <property type="match status" value="1"/>
</dbReference>
<dbReference type="GO" id="GO:0015408">
    <property type="term" value="F:ABC-type ferric iron transporter activity"/>
    <property type="evidence" value="ECO:0007669"/>
    <property type="project" value="InterPro"/>
</dbReference>
<keyword evidence="4 8" id="KW-0067">ATP-binding</keyword>
<proteinExistence type="predicted"/>
<dbReference type="InterPro" id="IPR047641">
    <property type="entry name" value="ABC_transpr_MalK/UgpC-like"/>
</dbReference>
<dbReference type="Pfam" id="PF08402">
    <property type="entry name" value="TOBE_2"/>
    <property type="match status" value="1"/>
</dbReference>
<dbReference type="GO" id="GO:0055052">
    <property type="term" value="C:ATP-binding cassette (ABC) transporter complex, substrate-binding subunit-containing"/>
    <property type="evidence" value="ECO:0007669"/>
    <property type="project" value="TreeGrafter"/>
</dbReference>
<dbReference type="AlphaFoldDB" id="A0A0M4L507"/>
<dbReference type="GO" id="GO:0016887">
    <property type="term" value="F:ATP hydrolysis activity"/>
    <property type="evidence" value="ECO:0007669"/>
    <property type="project" value="InterPro"/>
</dbReference>
<dbReference type="KEGG" id="tsn:W908_03140"/>
<gene>
    <name evidence="8" type="ORF">W908_03140</name>
</gene>
<dbReference type="RefSeq" id="WP_053819886.1">
    <property type="nucleotide sequence ID" value="NZ_CP006911.1"/>
</dbReference>
<keyword evidence="5" id="KW-1278">Translocase</keyword>
<dbReference type="OrthoDB" id="9802264at2"/>
<sequence>MSAIEVKNLSKSWGDIDAVKNVSFSVKEESFTVLLGPSGCGKSTILKMLSGLENVTSGTIKIENKDVTEVEASKRGVSMVFQSYALFPHLNVKENIQFGLKVRKVPPAEREKRVNEAAKVVGLSDLLDRKPANLSGGQRQRVALARSIVSDQSVCLMDEPLSNLDSKLRAEMRDEIRDLQKRLGLTVVYVTHDQVEAMSMADQIILLNSGEIIQNGAPEEIYNYPNSIFSAQFIGLPPMNILKLKDLHIASLSKENQEKIKASNNSINLGIRPEHLVFSKKGLPVVVNGIDYFGGETVFKVSHLDQEFFLREPRQPKINLNDKLNISWSPDDMHLFKKNNQRITS</sequence>
<dbReference type="InterPro" id="IPR008995">
    <property type="entry name" value="Mo/tungstate-bd_C_term_dom"/>
</dbReference>
<dbReference type="Gene3D" id="2.40.50.140">
    <property type="entry name" value="Nucleic acid-binding proteins"/>
    <property type="match status" value="1"/>
</dbReference>
<dbReference type="InterPro" id="IPR003439">
    <property type="entry name" value="ABC_transporter-like_ATP-bd"/>
</dbReference>
<evidence type="ECO:0000256" key="5">
    <source>
        <dbReference type="ARBA" id="ARBA00022967"/>
    </source>
</evidence>
<dbReference type="STRING" id="1125411.W908_03140"/>
<dbReference type="InterPro" id="IPR003593">
    <property type="entry name" value="AAA+_ATPase"/>
</dbReference>
<dbReference type="Gene3D" id="2.40.50.100">
    <property type="match status" value="1"/>
</dbReference>
<dbReference type="Gene3D" id="3.40.50.300">
    <property type="entry name" value="P-loop containing nucleotide triphosphate hydrolases"/>
    <property type="match status" value="1"/>
</dbReference>
<keyword evidence="3" id="KW-0547">Nucleotide-binding</keyword>
<dbReference type="InterPro" id="IPR015853">
    <property type="entry name" value="ABC_transpr_FbpC"/>
</dbReference>
<dbReference type="FunFam" id="3.40.50.300:FF:000042">
    <property type="entry name" value="Maltose/maltodextrin ABC transporter, ATP-binding protein"/>
    <property type="match status" value="1"/>
</dbReference>
<dbReference type="InterPro" id="IPR013611">
    <property type="entry name" value="Transp-assoc_OB_typ2"/>
</dbReference>
<keyword evidence="1" id="KW-0813">Transport</keyword>
<evidence type="ECO:0000256" key="3">
    <source>
        <dbReference type="ARBA" id="ARBA00022741"/>
    </source>
</evidence>
<organism evidence="8 9">
    <name type="scientific">Candidatus Pseudothioglobus singularis PS1</name>
    <dbReference type="NCBI Taxonomy" id="1125411"/>
    <lineage>
        <taxon>Bacteria</taxon>
        <taxon>Pseudomonadati</taxon>
        <taxon>Pseudomonadota</taxon>
        <taxon>Gammaproteobacteria</taxon>
        <taxon>Candidatus Pseudothioglobaceae</taxon>
        <taxon>Candidatus Pseudothioglobus</taxon>
    </lineage>
</organism>
<dbReference type="InterPro" id="IPR012340">
    <property type="entry name" value="NA-bd_OB-fold"/>
</dbReference>
<keyword evidence="9" id="KW-1185">Reference proteome</keyword>
<reference evidence="8 9" key="1">
    <citation type="journal article" date="2015" name="Genome Announc.">
        <title>Genome Sequence of 'Candidatus Thioglobus singularis' Strain PS1, a Mixotroph from the SUP05 Clade of Marine Gammaproteobacteria.</title>
        <authorList>
            <person name="Marshall K.T."/>
            <person name="Morris R.M."/>
        </authorList>
    </citation>
    <scope>NUCLEOTIDE SEQUENCE [LARGE SCALE GENOMIC DNA]</scope>
    <source>
        <strain evidence="8 9">PS1</strain>
    </source>
</reference>
<evidence type="ECO:0000256" key="1">
    <source>
        <dbReference type="ARBA" id="ARBA00022448"/>
    </source>
</evidence>
<dbReference type="SMART" id="SM00382">
    <property type="entry name" value="AAA"/>
    <property type="match status" value="1"/>
</dbReference>
<dbReference type="CDD" id="cd03259">
    <property type="entry name" value="ABC_Carb_Solutes_like"/>
    <property type="match status" value="1"/>
</dbReference>
<dbReference type="InterPro" id="IPR017871">
    <property type="entry name" value="ABC_transporter-like_CS"/>
</dbReference>
<dbReference type="PANTHER" id="PTHR43875">
    <property type="entry name" value="MALTODEXTRIN IMPORT ATP-BINDING PROTEIN MSMX"/>
    <property type="match status" value="1"/>
</dbReference>
<keyword evidence="2" id="KW-1003">Cell membrane</keyword>
<dbReference type="GO" id="GO:0005524">
    <property type="term" value="F:ATP binding"/>
    <property type="evidence" value="ECO:0007669"/>
    <property type="project" value="UniProtKB-KW"/>
</dbReference>
<protein>
    <submittedName>
        <fullName evidence="8">ABC transporter ATP-binding protein</fullName>
    </submittedName>
</protein>
<dbReference type="PROSITE" id="PS00211">
    <property type="entry name" value="ABC_TRANSPORTER_1"/>
    <property type="match status" value="1"/>
</dbReference>
<dbReference type="SUPFAM" id="SSF50331">
    <property type="entry name" value="MOP-like"/>
    <property type="match status" value="1"/>
</dbReference>
<accession>A0A0M4L507</accession>